<name>A0A645FZU8_9ZZZZ</name>
<protein>
    <submittedName>
        <fullName evidence="1">Uncharacterized protein</fullName>
    </submittedName>
</protein>
<reference evidence="1" key="1">
    <citation type="submission" date="2019-08" db="EMBL/GenBank/DDBJ databases">
        <authorList>
            <person name="Kucharzyk K."/>
            <person name="Murdoch R.W."/>
            <person name="Higgins S."/>
            <person name="Loffler F."/>
        </authorList>
    </citation>
    <scope>NUCLEOTIDE SEQUENCE</scope>
</reference>
<gene>
    <name evidence="1" type="ORF">SDC9_164796</name>
</gene>
<evidence type="ECO:0000313" key="1">
    <source>
        <dbReference type="EMBL" id="MPN17443.1"/>
    </source>
</evidence>
<organism evidence="1">
    <name type="scientific">bioreactor metagenome</name>
    <dbReference type="NCBI Taxonomy" id="1076179"/>
    <lineage>
        <taxon>unclassified sequences</taxon>
        <taxon>metagenomes</taxon>
        <taxon>ecological metagenomes</taxon>
    </lineage>
</organism>
<proteinExistence type="predicted"/>
<accession>A0A645FZU8</accession>
<sequence length="66" mass="7086">MILYEVHINNATIIAYFLSEVSSNAIRYSIITRKVAAVAAIRRWAAMLSGDMISTAAANHVGSGGF</sequence>
<dbReference type="EMBL" id="VSSQ01064574">
    <property type="protein sequence ID" value="MPN17443.1"/>
    <property type="molecule type" value="Genomic_DNA"/>
</dbReference>
<comment type="caution">
    <text evidence="1">The sequence shown here is derived from an EMBL/GenBank/DDBJ whole genome shotgun (WGS) entry which is preliminary data.</text>
</comment>
<dbReference type="AlphaFoldDB" id="A0A645FZU8"/>